<dbReference type="PANTHER" id="PTHR31616:SF0">
    <property type="entry name" value="GLUCAN 1,4-ALPHA-GLUCOSIDASE"/>
    <property type="match status" value="1"/>
</dbReference>
<dbReference type="AlphaFoldDB" id="D8P9L8"/>
<feature type="domain" description="GH15-like" evidence="1">
    <location>
        <begin position="220"/>
        <end position="544"/>
    </location>
</feature>
<organism evidence="3 4">
    <name type="scientific">Nitrospira defluvii</name>
    <dbReference type="NCBI Taxonomy" id="330214"/>
    <lineage>
        <taxon>Bacteria</taxon>
        <taxon>Pseudomonadati</taxon>
        <taxon>Nitrospirota</taxon>
        <taxon>Nitrospiria</taxon>
        <taxon>Nitrospirales</taxon>
        <taxon>Nitrospiraceae</taxon>
        <taxon>Nitrospira</taxon>
    </lineage>
</organism>
<dbReference type="InterPro" id="IPR045582">
    <property type="entry name" value="Trehalase-like_N"/>
</dbReference>
<dbReference type="GO" id="GO:0005975">
    <property type="term" value="P:carbohydrate metabolic process"/>
    <property type="evidence" value="ECO:0007669"/>
    <property type="project" value="InterPro"/>
</dbReference>
<evidence type="ECO:0000313" key="4">
    <source>
        <dbReference type="Proteomes" id="UP000001660"/>
    </source>
</evidence>
<keyword evidence="3" id="KW-0378">Hydrolase</keyword>
<gene>
    <name evidence="3" type="ORF">NIDE0143</name>
</gene>
<dbReference type="Proteomes" id="UP000001660">
    <property type="component" value="Chromosome"/>
</dbReference>
<dbReference type="CAZy" id="GH15">
    <property type="family name" value="Glycoside Hydrolase Family 15"/>
</dbReference>
<accession>D8P9L8</accession>
<feature type="domain" description="Trehalase-like N-terminal" evidence="2">
    <location>
        <begin position="10"/>
        <end position="101"/>
    </location>
</feature>
<dbReference type="Pfam" id="PF00723">
    <property type="entry name" value="Glyco_hydro_15"/>
    <property type="match status" value="1"/>
</dbReference>
<dbReference type="Gene3D" id="1.50.10.10">
    <property type="match status" value="1"/>
</dbReference>
<evidence type="ECO:0000313" key="3">
    <source>
        <dbReference type="EMBL" id="CBK39927.1"/>
    </source>
</evidence>
<protein>
    <submittedName>
        <fullName evidence="3">Glycoside hydrolase, family 15</fullName>
        <ecNumber evidence="3">3.2.1.-</ecNumber>
    </submittedName>
</protein>
<evidence type="ECO:0000259" key="2">
    <source>
        <dbReference type="Pfam" id="PF19291"/>
    </source>
</evidence>
<dbReference type="eggNOG" id="COG3387">
    <property type="taxonomic scope" value="Bacteria"/>
</dbReference>
<name>D8P9L8_9BACT</name>
<reference evidence="3 4" key="1">
    <citation type="journal article" date="2010" name="Proc. Natl. Acad. Sci. U.S.A.">
        <title>A Nitrospira metagenome illuminates the physiology and evolution of globally important nitrite-oxidizing bacteria.</title>
        <authorList>
            <person name="Lucker S."/>
            <person name="Wagner M."/>
            <person name="Maixner F."/>
            <person name="Pelletier E."/>
            <person name="Koch H."/>
            <person name="Vacherie B."/>
            <person name="Rattei T."/>
            <person name="Sinninghe Damste J."/>
            <person name="Spieck E."/>
            <person name="Le Paslier D."/>
            <person name="Daims H."/>
        </authorList>
    </citation>
    <scope>NUCLEOTIDE SEQUENCE [LARGE SCALE GENOMIC DNA]</scope>
</reference>
<dbReference type="STRING" id="330214.NIDE0143"/>
<evidence type="ECO:0000259" key="1">
    <source>
        <dbReference type="Pfam" id="PF00723"/>
    </source>
</evidence>
<dbReference type="InterPro" id="IPR008928">
    <property type="entry name" value="6-hairpin_glycosidase_sf"/>
</dbReference>
<dbReference type="Pfam" id="PF19291">
    <property type="entry name" value="TREH_N"/>
    <property type="match status" value="1"/>
</dbReference>
<dbReference type="SUPFAM" id="SSF48208">
    <property type="entry name" value="Six-hairpin glycosidases"/>
    <property type="match status" value="1"/>
</dbReference>
<sequence>MVGGMYPYGLIGNCHVSAHIHESGSVDWLCLPRPDSDPVFGRILDPEGGHFSISSPTSSAQVKTTQRYLPNTNILVTEVSTSKGDTFRITDFCPRFEQYGRVYRPAALFRIVEPLAGTPSIRVSCRPVTGWGKEYARGMRGNSHVRYDIRGEYLRLLTNMPLTYLYEERPFALTEKTYFALTWGLGIEDDLAKVSHEFLDQTTRYWRMWVKHCSIPVLHQEEVIRSALALKLHCYEDTGAILAALTTSLPEEPGGPRNWDYRYCWLRDAYFSLTAFHNLGHFEEMEGFLKFLLNIAYTHEHSRERLAPVYTLSQDLPLPETEHRNWAGFCGSAPVRNHNQAAEHIQNDVYGELVLALTPIFSDNRFYDLRTKDQEQLVANLARLCDRTIAQPDAGLWEIRNGWQEHSFSNLMCWAGLDRAHRMHKAGCLPSLTLDLDAARTRAAQALLAASKDGSLRNGPKDDTYDASLAQAAILGFPNREVCEATMQSIARALAVQAGGKETGFYFRYLRTDDFGRPQSSFVICSFWVVQGLARLGRMAEAQQIMAQVLTGANHLGLFSEHFVPETRTQLGNFPQAYSHVGLINAAFAVSPSWTTVL</sequence>
<keyword evidence="4" id="KW-1185">Reference proteome</keyword>
<dbReference type="KEGG" id="nde:NIDE0143"/>
<proteinExistence type="predicted"/>
<dbReference type="PANTHER" id="PTHR31616">
    <property type="entry name" value="TREHALASE"/>
    <property type="match status" value="1"/>
</dbReference>
<dbReference type="HOGENOM" id="CLU_010399_3_1_0"/>
<dbReference type="InterPro" id="IPR011613">
    <property type="entry name" value="GH15-like"/>
</dbReference>
<dbReference type="InterPro" id="IPR012341">
    <property type="entry name" value="6hp_glycosidase-like_sf"/>
</dbReference>
<dbReference type="OrthoDB" id="3902805at2"/>
<keyword evidence="3" id="KW-0326">Glycosidase</keyword>
<dbReference type="GO" id="GO:0004553">
    <property type="term" value="F:hydrolase activity, hydrolyzing O-glycosyl compounds"/>
    <property type="evidence" value="ECO:0007669"/>
    <property type="project" value="TreeGrafter"/>
</dbReference>
<dbReference type="EMBL" id="FP929003">
    <property type="protein sequence ID" value="CBK39927.1"/>
    <property type="molecule type" value="Genomic_DNA"/>
</dbReference>
<dbReference type="EC" id="3.2.1.-" evidence="3"/>